<evidence type="ECO:0000256" key="1">
    <source>
        <dbReference type="ARBA" id="ARBA00004123"/>
    </source>
</evidence>
<evidence type="ECO:0000259" key="7">
    <source>
        <dbReference type="Pfam" id="PF16014"/>
    </source>
</evidence>
<evidence type="ECO:0000256" key="4">
    <source>
        <dbReference type="ARBA" id="ARBA00023015"/>
    </source>
</evidence>
<proteinExistence type="inferred from homology"/>
<dbReference type="KEGG" id="lgi:LOTGIDRAFT_109548"/>
<comment type="similarity">
    <text evidence="2">Belongs to the SAP130 family.</text>
</comment>
<dbReference type="InterPro" id="IPR024137">
    <property type="entry name" value="His_deAcase_cplx_SAP130"/>
</dbReference>
<dbReference type="Proteomes" id="UP000030746">
    <property type="component" value="Unassembled WGS sequence"/>
</dbReference>
<dbReference type="OMA" id="HERLSMV"/>
<keyword evidence="5" id="KW-0804">Transcription</keyword>
<name>V4BGA5_LOTGI</name>
<dbReference type="Pfam" id="PF16014">
    <property type="entry name" value="SAP130_C"/>
    <property type="match status" value="1"/>
</dbReference>
<dbReference type="EMBL" id="KB199651">
    <property type="protein sequence ID" value="ESP04847.1"/>
    <property type="molecule type" value="Genomic_DNA"/>
</dbReference>
<reference evidence="8 9" key="1">
    <citation type="journal article" date="2013" name="Nature">
        <title>Insights into bilaterian evolution from three spiralian genomes.</title>
        <authorList>
            <person name="Simakov O."/>
            <person name="Marletaz F."/>
            <person name="Cho S.J."/>
            <person name="Edsinger-Gonzales E."/>
            <person name="Havlak P."/>
            <person name="Hellsten U."/>
            <person name="Kuo D.H."/>
            <person name="Larsson T."/>
            <person name="Lv J."/>
            <person name="Arendt D."/>
            <person name="Savage R."/>
            <person name="Osoegawa K."/>
            <person name="de Jong P."/>
            <person name="Grimwood J."/>
            <person name="Chapman J.A."/>
            <person name="Shapiro H."/>
            <person name="Aerts A."/>
            <person name="Otillar R.P."/>
            <person name="Terry A.Y."/>
            <person name="Boore J.L."/>
            <person name="Grigoriev I.V."/>
            <person name="Lindberg D.R."/>
            <person name="Seaver E.C."/>
            <person name="Weisblat D.A."/>
            <person name="Putnam N.H."/>
            <person name="Rokhsar D.S."/>
        </authorList>
    </citation>
    <scope>NUCLEOTIDE SEQUENCE [LARGE SCALE GENOMIC DNA]</scope>
</reference>
<feature type="non-terminal residue" evidence="8">
    <location>
        <position position="1"/>
    </location>
</feature>
<evidence type="ECO:0000313" key="8">
    <source>
        <dbReference type="EMBL" id="ESP04847.1"/>
    </source>
</evidence>
<dbReference type="PANTHER" id="PTHR13497">
    <property type="entry name" value="HISTONE DEACETYLASE COMPLEX SUBUNIT SAP130"/>
    <property type="match status" value="1"/>
</dbReference>
<dbReference type="OrthoDB" id="10048604at2759"/>
<dbReference type="GO" id="GO:0070822">
    <property type="term" value="C:Sin3-type complex"/>
    <property type="evidence" value="ECO:0007669"/>
    <property type="project" value="TreeGrafter"/>
</dbReference>
<evidence type="ECO:0000256" key="3">
    <source>
        <dbReference type="ARBA" id="ARBA00022491"/>
    </source>
</evidence>
<evidence type="ECO:0000256" key="6">
    <source>
        <dbReference type="ARBA" id="ARBA00023242"/>
    </source>
</evidence>
<dbReference type="CTD" id="20230479"/>
<dbReference type="STRING" id="225164.V4BGA5"/>
<dbReference type="HOGENOM" id="CLU_115101_0_0_1"/>
<accession>V4BGA5</accession>
<dbReference type="InterPro" id="IPR031963">
    <property type="entry name" value="SAP130_C"/>
</dbReference>
<dbReference type="PANTHER" id="PTHR13497:SF3">
    <property type="entry name" value="HISTONE DEACETYLASE COMPLEX SUBUNIT SAP130"/>
    <property type="match status" value="1"/>
</dbReference>
<evidence type="ECO:0000256" key="5">
    <source>
        <dbReference type="ARBA" id="ARBA00023163"/>
    </source>
</evidence>
<protein>
    <recommendedName>
        <fullName evidence="7">Histone deacetylase complex subunit SAP130 C-terminal domain-containing protein</fullName>
    </recommendedName>
</protein>
<dbReference type="GO" id="GO:0000122">
    <property type="term" value="P:negative regulation of transcription by RNA polymerase II"/>
    <property type="evidence" value="ECO:0007669"/>
    <property type="project" value="TreeGrafter"/>
</dbReference>
<dbReference type="AlphaFoldDB" id="V4BGA5"/>
<evidence type="ECO:0000313" key="9">
    <source>
        <dbReference type="Proteomes" id="UP000030746"/>
    </source>
</evidence>
<sequence>EYVDEEGVRWTTDRCKPHISLLNFYNLTWKARNNHFLKASDVKPKEERRPTVNELSNQKGIVQKSSGWKLYHMAAQLEDLVDLEKEICERVTKYQHLFEPKIPTGGKIENDYNKPYEMAQANIQRCQLLVDQLLEAKSSMLKVLDHKPKIQEIVNKHMSKRPIKKKERP</sequence>
<dbReference type="RefSeq" id="XP_009044356.1">
    <property type="nucleotide sequence ID" value="XM_009046108.1"/>
</dbReference>
<organism evidence="8 9">
    <name type="scientific">Lottia gigantea</name>
    <name type="common">Giant owl limpet</name>
    <dbReference type="NCBI Taxonomy" id="225164"/>
    <lineage>
        <taxon>Eukaryota</taxon>
        <taxon>Metazoa</taxon>
        <taxon>Spiralia</taxon>
        <taxon>Lophotrochozoa</taxon>
        <taxon>Mollusca</taxon>
        <taxon>Gastropoda</taxon>
        <taxon>Patellogastropoda</taxon>
        <taxon>Lottioidea</taxon>
        <taxon>Lottiidae</taxon>
        <taxon>Lottia</taxon>
    </lineage>
</organism>
<gene>
    <name evidence="8" type="ORF">LOTGIDRAFT_109548</name>
</gene>
<keyword evidence="6" id="KW-0539">Nucleus</keyword>
<keyword evidence="3" id="KW-0678">Repressor</keyword>
<keyword evidence="4" id="KW-0805">Transcription regulation</keyword>
<keyword evidence="9" id="KW-1185">Reference proteome</keyword>
<comment type="subcellular location">
    <subcellularLocation>
        <location evidence="1">Nucleus</location>
    </subcellularLocation>
</comment>
<evidence type="ECO:0000256" key="2">
    <source>
        <dbReference type="ARBA" id="ARBA00007859"/>
    </source>
</evidence>
<dbReference type="GeneID" id="20230479"/>
<feature type="domain" description="Histone deacetylase complex subunit SAP130 C-terminal" evidence="7">
    <location>
        <begin position="1"/>
        <end position="155"/>
    </location>
</feature>